<name>A0A094S9H9_9ZZZZ</name>
<sequence length="456" mass="49628">MSANLGENSVFQKDLSRRKVLKVGAAAGGLLATGGLATLLASCSTGTNGDVAAPGTDFTGELTLLLGSHMTAVKALAEKYNTLHGVLPTVQEITTPDLRSKLTTSFLAKTSPWDAAFATSTIAQEMGKNDWALPTDKFLDQSPRTNETFLENAMAPVNYRGNYYGTPWSVGAPLLHWNKRMFEEVGLDPEAPNNWHSTKNSWDTFVEYAKELTGMRNGVQNYGFTDAWAADHKLYTFGSLLQMHGGKFLDEDGEPVFDSDAGEESIIKMFDLLNTYKVVDPAVDTYTWVFDASPGYMSGNRGMFFTWPFIAGVAQDPKTSKVVGVSGVAPQPAVDTSASVDGSEYLFVPKLASNPDEGWRFLELMSSKESQTAIAATGWASIYGDVNTDPAMLKNFPYYQAIADSYKYPVDGGFSPDRDVWGKILGNEISEALASKKSAKEALSNAKKLMMEERKS</sequence>
<evidence type="ECO:0000313" key="2">
    <source>
        <dbReference type="EMBL" id="KGA14638.1"/>
    </source>
</evidence>
<keyword evidence="1" id="KW-0812">Transmembrane</keyword>
<comment type="caution">
    <text evidence="2">The sequence shown here is derived from an EMBL/GenBank/DDBJ whole genome shotgun (WGS) entry which is preliminary data.</text>
</comment>
<dbReference type="PROSITE" id="PS51318">
    <property type="entry name" value="TAT"/>
    <property type="match status" value="1"/>
</dbReference>
<dbReference type="PANTHER" id="PTHR43649:SF12">
    <property type="entry name" value="DIACETYLCHITOBIOSE BINDING PROTEIN DASA"/>
    <property type="match status" value="1"/>
</dbReference>
<dbReference type="EMBL" id="JNSL01000141">
    <property type="protein sequence ID" value="KGA14638.1"/>
    <property type="molecule type" value="Genomic_DNA"/>
</dbReference>
<dbReference type="InterPro" id="IPR006059">
    <property type="entry name" value="SBP"/>
</dbReference>
<keyword evidence="1" id="KW-1133">Transmembrane helix</keyword>
<keyword evidence="1" id="KW-0472">Membrane</keyword>
<proteinExistence type="predicted"/>
<dbReference type="InterPro" id="IPR050490">
    <property type="entry name" value="Bact_solute-bd_prot1"/>
</dbReference>
<dbReference type="Pfam" id="PF01547">
    <property type="entry name" value="SBP_bac_1"/>
    <property type="match status" value="1"/>
</dbReference>
<protein>
    <recommendedName>
        <fullName evidence="3">ABC transporter substrate-binding protein</fullName>
    </recommendedName>
</protein>
<feature type="transmembrane region" description="Helical" evidence="1">
    <location>
        <begin position="20"/>
        <end position="41"/>
    </location>
</feature>
<dbReference type="Gene3D" id="3.40.190.10">
    <property type="entry name" value="Periplasmic binding protein-like II"/>
    <property type="match status" value="2"/>
</dbReference>
<dbReference type="InterPro" id="IPR006311">
    <property type="entry name" value="TAT_signal"/>
</dbReference>
<accession>A0A094S9H9</accession>
<dbReference type="SUPFAM" id="SSF53850">
    <property type="entry name" value="Periplasmic binding protein-like II"/>
    <property type="match status" value="1"/>
</dbReference>
<dbReference type="PANTHER" id="PTHR43649">
    <property type="entry name" value="ARABINOSE-BINDING PROTEIN-RELATED"/>
    <property type="match status" value="1"/>
</dbReference>
<evidence type="ECO:0008006" key="3">
    <source>
        <dbReference type="Google" id="ProtNLM"/>
    </source>
</evidence>
<dbReference type="AlphaFoldDB" id="A0A094S9H9"/>
<evidence type="ECO:0000256" key="1">
    <source>
        <dbReference type="SAM" id="Phobius"/>
    </source>
</evidence>
<gene>
    <name evidence="2" type="ORF">GM51_16820</name>
</gene>
<reference evidence="2" key="1">
    <citation type="submission" date="2014-06" db="EMBL/GenBank/DDBJ databases">
        <title>Key roles for freshwater Actinobacteria revealed by deep metagenomic sequencing.</title>
        <authorList>
            <person name="Ghai R."/>
            <person name="Mizuno C.M."/>
            <person name="Picazo A."/>
            <person name="Camacho A."/>
            <person name="Rodriguez-Valera F."/>
        </authorList>
    </citation>
    <scope>NUCLEOTIDE SEQUENCE</scope>
</reference>
<organism evidence="2">
    <name type="scientific">freshwater metagenome</name>
    <dbReference type="NCBI Taxonomy" id="449393"/>
    <lineage>
        <taxon>unclassified sequences</taxon>
        <taxon>metagenomes</taxon>
        <taxon>ecological metagenomes</taxon>
    </lineage>
</organism>